<feature type="domain" description="Aminoglycoside phosphotransferase" evidence="1">
    <location>
        <begin position="38"/>
        <end position="259"/>
    </location>
</feature>
<dbReference type="InterPro" id="IPR011009">
    <property type="entry name" value="Kinase-like_dom_sf"/>
</dbReference>
<dbReference type="AlphaFoldDB" id="A0A841PJ34"/>
<dbReference type="InterPro" id="IPR052898">
    <property type="entry name" value="ACAD10-like"/>
</dbReference>
<reference evidence="2 3" key="1">
    <citation type="submission" date="2020-08" db="EMBL/GenBank/DDBJ databases">
        <title>Genomic Encyclopedia of Type Strains, Phase IV (KMG-IV): sequencing the most valuable type-strain genomes for metagenomic binning, comparative biology and taxonomic classification.</title>
        <authorList>
            <person name="Goeker M."/>
        </authorList>
    </citation>
    <scope>NUCLEOTIDE SEQUENCE [LARGE SCALE GENOMIC DNA]</scope>
    <source>
        <strain evidence="2 3">DSM 21769</strain>
    </source>
</reference>
<dbReference type="Gene3D" id="3.30.200.20">
    <property type="entry name" value="Phosphorylase Kinase, domain 1"/>
    <property type="match status" value="1"/>
</dbReference>
<protein>
    <submittedName>
        <fullName evidence="2">Aminoglycoside phosphotransferase (APT) family kinase protein</fullName>
    </submittedName>
</protein>
<sequence>MKIKTDVQPFSEQEINWERLGDFLQRELPHLDTTQMEVKQYTAGYSNLTYLLRFPNQDLIMRRPPFGKIPPKSHDMKREYRVLQLLEHPFPYAPAPYTYEEDKTIMNRHFYVMEKKEGAVLDDQIPEEISAFSDYGTRASHAMIDALISLHAIDIDKHSLTELGRPKGYMERQVLGWIKRYHQSVETPHQKIETLTSWFTEQIPEHPESTVVHNDMKLNNMMLDPNNPEKVTAVFDWELCTVGDPLSDLASSIAYWKEPGEGYTGLSSVTDNGAFLSRLELIHRYAYQTGRDVSNMTYYLSFAFFKISVILQQIYLRWKQGEIEDERFASLDSGIQNLINLSFRTKNNEII</sequence>
<organism evidence="2 3">
    <name type="scientific">Geomicrobium halophilum</name>
    <dbReference type="NCBI Taxonomy" id="549000"/>
    <lineage>
        <taxon>Bacteria</taxon>
        <taxon>Bacillati</taxon>
        <taxon>Bacillota</taxon>
        <taxon>Bacilli</taxon>
        <taxon>Bacillales</taxon>
        <taxon>Geomicrobium</taxon>
    </lineage>
</organism>
<name>A0A841PJ34_9BACL</name>
<dbReference type="InterPro" id="IPR002575">
    <property type="entry name" value="Aminoglycoside_PTrfase"/>
</dbReference>
<dbReference type="EMBL" id="JACHHJ010000001">
    <property type="protein sequence ID" value="MBB6448739.1"/>
    <property type="molecule type" value="Genomic_DNA"/>
</dbReference>
<dbReference type="Gene3D" id="3.90.1200.10">
    <property type="match status" value="1"/>
</dbReference>
<dbReference type="InterPro" id="IPR041726">
    <property type="entry name" value="ACAD10_11_N"/>
</dbReference>
<keyword evidence="3" id="KW-1185">Reference proteome</keyword>
<gene>
    <name evidence="2" type="ORF">HNR44_000688</name>
</gene>
<dbReference type="RefSeq" id="WP_343069346.1">
    <property type="nucleotide sequence ID" value="NZ_JACHHJ010000001.1"/>
</dbReference>
<dbReference type="PROSITE" id="PS00108">
    <property type="entry name" value="PROTEIN_KINASE_ST"/>
    <property type="match status" value="1"/>
</dbReference>
<dbReference type="Pfam" id="PF01636">
    <property type="entry name" value="APH"/>
    <property type="match status" value="1"/>
</dbReference>
<proteinExistence type="predicted"/>
<dbReference type="PANTHER" id="PTHR47829:SF1">
    <property type="entry name" value="HAD FAMILY PHOSPHATASE"/>
    <property type="match status" value="1"/>
</dbReference>
<comment type="caution">
    <text evidence="2">The sequence shown here is derived from an EMBL/GenBank/DDBJ whole genome shotgun (WGS) entry which is preliminary data.</text>
</comment>
<evidence type="ECO:0000259" key="1">
    <source>
        <dbReference type="Pfam" id="PF01636"/>
    </source>
</evidence>
<dbReference type="InterPro" id="IPR008271">
    <property type="entry name" value="Ser/Thr_kinase_AS"/>
</dbReference>
<keyword evidence="2" id="KW-0808">Transferase</keyword>
<evidence type="ECO:0000313" key="2">
    <source>
        <dbReference type="EMBL" id="MBB6448739.1"/>
    </source>
</evidence>
<dbReference type="CDD" id="cd05154">
    <property type="entry name" value="ACAD10_11_N-like"/>
    <property type="match status" value="1"/>
</dbReference>
<dbReference type="Proteomes" id="UP000568839">
    <property type="component" value="Unassembled WGS sequence"/>
</dbReference>
<dbReference type="SUPFAM" id="SSF56112">
    <property type="entry name" value="Protein kinase-like (PK-like)"/>
    <property type="match status" value="1"/>
</dbReference>
<dbReference type="GO" id="GO:0004672">
    <property type="term" value="F:protein kinase activity"/>
    <property type="evidence" value="ECO:0007669"/>
    <property type="project" value="InterPro"/>
</dbReference>
<dbReference type="PANTHER" id="PTHR47829">
    <property type="entry name" value="HYDROLASE, PUTATIVE (AFU_ORTHOLOGUE AFUA_1G12880)-RELATED"/>
    <property type="match status" value="1"/>
</dbReference>
<keyword evidence="2" id="KW-0418">Kinase</keyword>
<evidence type="ECO:0000313" key="3">
    <source>
        <dbReference type="Proteomes" id="UP000568839"/>
    </source>
</evidence>
<accession>A0A841PJ34</accession>